<evidence type="ECO:0000313" key="3">
    <source>
        <dbReference type="EMBL" id="SFV26524.1"/>
    </source>
</evidence>
<gene>
    <name evidence="3" type="ORF">SAMN05216456_0030</name>
</gene>
<accession>A0A1I7MVW4</accession>
<reference evidence="3 4" key="1">
    <citation type="submission" date="2016-10" db="EMBL/GenBank/DDBJ databases">
        <authorList>
            <person name="de Groot N.N."/>
        </authorList>
    </citation>
    <scope>NUCLEOTIDE SEQUENCE [LARGE SCALE GENOMIC DNA]</scope>
    <source>
        <strain evidence="3 4">IPL20</strain>
    </source>
</reference>
<keyword evidence="4" id="KW-1185">Reference proteome</keyword>
<dbReference type="STRING" id="429728.SAMN05216456_0030"/>
<feature type="signal peptide" evidence="2">
    <location>
        <begin position="1"/>
        <end position="26"/>
    </location>
</feature>
<dbReference type="Proteomes" id="UP000199074">
    <property type="component" value="Unassembled WGS sequence"/>
</dbReference>
<feature type="chain" id="PRO_5011573523" description="Beta-barrel porin 2" evidence="2">
    <location>
        <begin position="27"/>
        <end position="455"/>
    </location>
</feature>
<organism evidence="3 4">
    <name type="scientific">Devosia crocina</name>
    <dbReference type="NCBI Taxonomy" id="429728"/>
    <lineage>
        <taxon>Bacteria</taxon>
        <taxon>Pseudomonadati</taxon>
        <taxon>Pseudomonadota</taxon>
        <taxon>Alphaproteobacteria</taxon>
        <taxon>Hyphomicrobiales</taxon>
        <taxon>Devosiaceae</taxon>
        <taxon>Devosia</taxon>
    </lineage>
</organism>
<evidence type="ECO:0000256" key="2">
    <source>
        <dbReference type="SAM" id="SignalP"/>
    </source>
</evidence>
<keyword evidence="2" id="KW-0732">Signal</keyword>
<name>A0A1I7MVW4_9HYPH</name>
<feature type="compositionally biased region" description="Polar residues" evidence="1">
    <location>
        <begin position="437"/>
        <end position="455"/>
    </location>
</feature>
<evidence type="ECO:0008006" key="5">
    <source>
        <dbReference type="Google" id="ProtNLM"/>
    </source>
</evidence>
<dbReference type="InterPro" id="IPR018759">
    <property type="entry name" value="BBP2_2"/>
</dbReference>
<protein>
    <recommendedName>
        <fullName evidence="5">Beta-barrel porin 2</fullName>
    </recommendedName>
</protein>
<dbReference type="OrthoDB" id="7938047at2"/>
<evidence type="ECO:0000313" key="4">
    <source>
        <dbReference type="Proteomes" id="UP000199074"/>
    </source>
</evidence>
<dbReference type="SUPFAM" id="SSF56935">
    <property type="entry name" value="Porins"/>
    <property type="match status" value="1"/>
</dbReference>
<feature type="region of interest" description="Disordered" evidence="1">
    <location>
        <begin position="435"/>
        <end position="455"/>
    </location>
</feature>
<dbReference type="EMBL" id="FPCK01000001">
    <property type="protein sequence ID" value="SFV26524.1"/>
    <property type="molecule type" value="Genomic_DNA"/>
</dbReference>
<proteinExistence type="predicted"/>
<dbReference type="Pfam" id="PF10082">
    <property type="entry name" value="BBP2_2"/>
    <property type="match status" value="1"/>
</dbReference>
<dbReference type="AlphaFoldDB" id="A0A1I7MVW4"/>
<feature type="region of interest" description="Disordered" evidence="1">
    <location>
        <begin position="35"/>
        <end position="60"/>
    </location>
</feature>
<sequence length="455" mass="47168">MIPSQKHRPMALSLLVALAATGSAMAQPLVAPPDTAITDPAPVPTPGQTIKPEAKGSTKDFGFTTANPADRLRPGIYPAQPVPPAFAVGGVEAGEAPLDWSVGLRGTYSHTGDTGNYVLRLSPQFTYGLAGTRTDTVLAGGVEIARQSNSDELTLTAASIGATGTLAIDSVTQATGSIGLGYSRDLPGSPGLASGVIVPPEIATGSLGLGVTRQFGKFNLGLDGGLDRTVYGATTRSDTGVTDNSDQNRWSGNTGLRLGYQITPIIEVYGRAELERDVFDQPAAATGIYANATNHILRAGVEARWNSIWSANASIGVGQRVFDAESLGEITAQLYSANLTYSPNATLRLNLGLDSTLAPPGADNPGSARIEHALLADAQYIANSWLRLRASAGVSTSELVGAATTENRTSLGAGADYLFNSHASLNADYGFTKRDNSANGQTDTHQVSVGITISR</sequence>
<evidence type="ECO:0000256" key="1">
    <source>
        <dbReference type="SAM" id="MobiDB-lite"/>
    </source>
</evidence>
<dbReference type="RefSeq" id="WP_139232436.1">
    <property type="nucleotide sequence ID" value="NZ_FPCK01000001.1"/>
</dbReference>